<accession>A0A2G8BJV6</accession>
<dbReference type="PANTHER" id="PTHR30055">
    <property type="entry name" value="HTH-TYPE TRANSCRIPTIONAL REGULATOR RUTR"/>
    <property type="match status" value="1"/>
</dbReference>
<evidence type="ECO:0000256" key="1">
    <source>
        <dbReference type="ARBA" id="ARBA00023015"/>
    </source>
</evidence>
<sequence>MATHERPRRKYAPRLSREARRAQLLDAALDVLAGCELHELAMETVAAAAGIAKPVVYTVFRTKAELVAELLAREHQRGIAQVAAAMPTDLTTPGPAGAYAASITAFLQAVLANPTRWRLILTAPDSAPRAYRDSLRRTRSAILAQAEDLARTGTTLMPQLAGVDPHLLAHTLLSFAEMLGRLALRHPEAYPRKRLETFAATLMASLAQNK</sequence>
<dbReference type="AlphaFoldDB" id="A0A2G8BJV6"/>
<evidence type="ECO:0000256" key="3">
    <source>
        <dbReference type="ARBA" id="ARBA00023163"/>
    </source>
</evidence>
<keyword evidence="5" id="KW-1185">Reference proteome</keyword>
<dbReference type="Proteomes" id="UP000595446">
    <property type="component" value="Chromosome"/>
</dbReference>
<evidence type="ECO:0000313" key="5">
    <source>
        <dbReference type="Proteomes" id="UP000595446"/>
    </source>
</evidence>
<name>A0A2G8BJV6_9MYCO</name>
<evidence type="ECO:0000256" key="2">
    <source>
        <dbReference type="ARBA" id="ARBA00023125"/>
    </source>
</evidence>
<dbReference type="SUPFAM" id="SSF46689">
    <property type="entry name" value="Homeodomain-like"/>
    <property type="match status" value="1"/>
</dbReference>
<dbReference type="InterPro" id="IPR050109">
    <property type="entry name" value="HTH-type_TetR-like_transc_reg"/>
</dbReference>
<dbReference type="Pfam" id="PF00440">
    <property type="entry name" value="TetR_N"/>
    <property type="match status" value="1"/>
</dbReference>
<dbReference type="InterPro" id="IPR009057">
    <property type="entry name" value="Homeodomain-like_sf"/>
</dbReference>
<dbReference type="GO" id="GO:0000976">
    <property type="term" value="F:transcription cis-regulatory region binding"/>
    <property type="evidence" value="ECO:0007669"/>
    <property type="project" value="TreeGrafter"/>
</dbReference>
<gene>
    <name evidence="4" type="ORF">MHEC_44110</name>
</gene>
<dbReference type="InterPro" id="IPR001647">
    <property type="entry name" value="HTH_TetR"/>
</dbReference>
<evidence type="ECO:0000313" key="4">
    <source>
        <dbReference type="EMBL" id="BCO37978.1"/>
    </source>
</evidence>
<dbReference type="PROSITE" id="PS50977">
    <property type="entry name" value="HTH_TETR_2"/>
    <property type="match status" value="1"/>
</dbReference>
<dbReference type="PANTHER" id="PTHR30055:SF234">
    <property type="entry name" value="HTH-TYPE TRANSCRIPTIONAL REGULATOR BETI"/>
    <property type="match status" value="1"/>
</dbReference>
<dbReference type="STRING" id="110505.ACT16_00350"/>
<keyword evidence="1" id="KW-0805">Transcription regulation</keyword>
<dbReference type="GO" id="GO:0003700">
    <property type="term" value="F:DNA-binding transcription factor activity"/>
    <property type="evidence" value="ECO:0007669"/>
    <property type="project" value="TreeGrafter"/>
</dbReference>
<dbReference type="EMBL" id="AP024237">
    <property type="protein sequence ID" value="BCO37978.1"/>
    <property type="molecule type" value="Genomic_DNA"/>
</dbReference>
<proteinExistence type="predicted"/>
<dbReference type="OrthoDB" id="4550691at2"/>
<dbReference type="Gene3D" id="1.10.357.10">
    <property type="entry name" value="Tetracycline Repressor, domain 2"/>
    <property type="match status" value="1"/>
</dbReference>
<dbReference type="RefSeq" id="WP_048889468.1">
    <property type="nucleotide sequence ID" value="NZ_AP024237.1"/>
</dbReference>
<keyword evidence="3" id="KW-0804">Transcription</keyword>
<keyword evidence="2" id="KW-0238">DNA-binding</keyword>
<organism evidence="4 5">
    <name type="scientific">Mycobacterium heckeshornense</name>
    <dbReference type="NCBI Taxonomy" id="110505"/>
    <lineage>
        <taxon>Bacteria</taxon>
        <taxon>Bacillati</taxon>
        <taxon>Actinomycetota</taxon>
        <taxon>Actinomycetes</taxon>
        <taxon>Mycobacteriales</taxon>
        <taxon>Mycobacteriaceae</taxon>
        <taxon>Mycobacterium</taxon>
    </lineage>
</organism>
<reference evidence="4 5" key="1">
    <citation type="submission" date="2020-12" db="EMBL/GenBank/DDBJ databases">
        <title>Complete genome sequence of Mycobacterium heckeshornense JCM 15655T, closely related to a pathogenic non-tuberculous mycobacterial species Mycobacterium xenopi.</title>
        <authorList>
            <person name="Yoshida M."/>
            <person name="Fukano H."/>
            <person name="Asakura T."/>
            <person name="Suzuki M."/>
            <person name="Hoshino Y."/>
        </authorList>
    </citation>
    <scope>NUCLEOTIDE SEQUENCE [LARGE SCALE GENOMIC DNA]</scope>
    <source>
        <strain evidence="4 5">JCM 15655</strain>
    </source>
</reference>
<protein>
    <submittedName>
        <fullName evidence="4">TetR family transcriptional regulator</fullName>
    </submittedName>
</protein>